<dbReference type="STRING" id="1618574.UT24_C0011G0004"/>
<evidence type="ECO:0000313" key="2">
    <source>
        <dbReference type="EMBL" id="KKR00551.1"/>
    </source>
</evidence>
<reference evidence="2 3" key="1">
    <citation type="journal article" date="2015" name="Nature">
        <title>rRNA introns, odd ribosomes, and small enigmatic genomes across a large radiation of phyla.</title>
        <authorList>
            <person name="Brown C.T."/>
            <person name="Hug L.A."/>
            <person name="Thomas B.C."/>
            <person name="Sharon I."/>
            <person name="Castelle C.J."/>
            <person name="Singh A."/>
            <person name="Wilkins M.J."/>
            <person name="Williams K.H."/>
            <person name="Banfield J.F."/>
        </authorList>
    </citation>
    <scope>NUCLEOTIDE SEQUENCE [LARGE SCALE GENOMIC DNA]</scope>
</reference>
<proteinExistence type="predicted"/>
<keyword evidence="1" id="KW-0175">Coiled coil</keyword>
<protein>
    <submittedName>
        <fullName evidence="2">Uncharacterized protein</fullName>
    </submittedName>
</protein>
<evidence type="ECO:0000313" key="3">
    <source>
        <dbReference type="Proteomes" id="UP000033881"/>
    </source>
</evidence>
<comment type="caution">
    <text evidence="2">The sequence shown here is derived from an EMBL/GenBank/DDBJ whole genome shotgun (WGS) entry which is preliminary data.</text>
</comment>
<accession>A0A0G0MJI6</accession>
<sequence>MENYLESIYGRPISQEKLKRFSELMCYVKGMGHKIIFGFQDDSVQFASGISCSIEMDPTKWIDNYVTNLDEVPFVEIEMRYGKVYIWMYAPEHKLRLITQKHAEQESFMRWGCAAFDLRDDTDFVLWCQTPLMNNFAMKLRELKNRLESQIDETREVRRIMCHFMRIYSHGRDHIHWNWRSHFSHTHLKAIFESKISFGEF</sequence>
<dbReference type="AlphaFoldDB" id="A0A0G0MJI6"/>
<gene>
    <name evidence="2" type="ORF">UT24_C0011G0004</name>
</gene>
<dbReference type="Proteomes" id="UP000033881">
    <property type="component" value="Unassembled WGS sequence"/>
</dbReference>
<name>A0A0G0MJI6_9BACT</name>
<feature type="coiled-coil region" evidence="1">
    <location>
        <begin position="133"/>
        <end position="160"/>
    </location>
</feature>
<organism evidence="2 3">
    <name type="scientific">Candidatus Woesebacteria bacterium GW2011_GWB1_39_12</name>
    <dbReference type="NCBI Taxonomy" id="1618574"/>
    <lineage>
        <taxon>Bacteria</taxon>
        <taxon>Candidatus Woeseibacteriota</taxon>
    </lineage>
</organism>
<dbReference type="EMBL" id="LBWB01000011">
    <property type="protein sequence ID" value="KKR00551.1"/>
    <property type="molecule type" value="Genomic_DNA"/>
</dbReference>
<evidence type="ECO:0000256" key="1">
    <source>
        <dbReference type="SAM" id="Coils"/>
    </source>
</evidence>